<reference evidence="1 2" key="1">
    <citation type="journal article" date="2012" name="Eukaryot. Cell">
        <title>Genome sequence of the Trichosporon asahii environmental strain CBS 8904.</title>
        <authorList>
            <person name="Yang R.Y."/>
            <person name="Li H.T."/>
            <person name="Zhu H."/>
            <person name="Zhou G.P."/>
            <person name="Wang M."/>
            <person name="Wang L."/>
        </authorList>
    </citation>
    <scope>NUCLEOTIDE SEQUENCE [LARGE SCALE GENOMIC DNA]</scope>
    <source>
        <strain evidence="1 2">CBS 8904</strain>
    </source>
</reference>
<evidence type="ECO:0000313" key="1">
    <source>
        <dbReference type="EMBL" id="EKD02580.1"/>
    </source>
</evidence>
<organism evidence="1 2">
    <name type="scientific">Trichosporon asahii var. asahii (strain CBS 8904)</name>
    <name type="common">Yeast</name>
    <dbReference type="NCBI Taxonomy" id="1220162"/>
    <lineage>
        <taxon>Eukaryota</taxon>
        <taxon>Fungi</taxon>
        <taxon>Dikarya</taxon>
        <taxon>Basidiomycota</taxon>
        <taxon>Agaricomycotina</taxon>
        <taxon>Tremellomycetes</taxon>
        <taxon>Trichosporonales</taxon>
        <taxon>Trichosporonaceae</taxon>
        <taxon>Trichosporon</taxon>
    </lineage>
</organism>
<evidence type="ECO:0000313" key="2">
    <source>
        <dbReference type="Proteomes" id="UP000006757"/>
    </source>
</evidence>
<accession>K1VEY5</accession>
<dbReference type="InParanoid" id="K1VEY5"/>
<comment type="caution">
    <text evidence="1">The sequence shown here is derived from an EMBL/GenBank/DDBJ whole genome shotgun (WGS) entry which is preliminary data.</text>
</comment>
<sequence>MVVTIDHACFPHIFSDIIGYCDVKTQHKLRFHCTSVKLEVDRLQCSEITFILDIDENSSGHEISCPERAILRLSPWGNYSGKISALCPSQLKGGESSNMTTCIQPEYIAALRNAHTVSTWSYDLMWDDLWAARALQAGTSYHSPFKLLDKATRLELVVGDLPPPAGALVPAQVAIPSTVQRLQFRQEGDDMWMFRSTLLHNCRFLRFFINKEEIVFIQEQDKEEEEEGKRWRRRFFTSLLRPCVQHVLLDVDEEGDATAYFNAVKGKNLHPDLLVEVLTYHKWSQEREDELRDKLVKIIPVNVIVRESVRGEDW</sequence>
<dbReference type="Proteomes" id="UP000006757">
    <property type="component" value="Unassembled WGS sequence"/>
</dbReference>
<dbReference type="EMBL" id="AMBO01000279">
    <property type="protein sequence ID" value="EKD02580.1"/>
    <property type="molecule type" value="Genomic_DNA"/>
</dbReference>
<dbReference type="AlphaFoldDB" id="K1VEY5"/>
<keyword evidence="2" id="KW-1185">Reference proteome</keyword>
<dbReference type="HOGENOM" id="CLU_861033_0_0_1"/>
<name>K1VEY5_TRIAC</name>
<proteinExistence type="predicted"/>
<gene>
    <name evidence="1" type="ORF">A1Q2_03102</name>
</gene>
<protein>
    <submittedName>
        <fullName evidence="1">Uncharacterized protein</fullName>
    </submittedName>
</protein>